<protein>
    <submittedName>
        <fullName evidence="2">Nuclear transport factor 2 family protein</fullName>
    </submittedName>
</protein>
<gene>
    <name evidence="2" type="ORF">ACFYV7_39535</name>
</gene>
<organism evidence="2 3">
    <name type="scientific">Nocardia suismassiliense</name>
    <dbReference type="NCBI Taxonomy" id="2077092"/>
    <lineage>
        <taxon>Bacteria</taxon>
        <taxon>Bacillati</taxon>
        <taxon>Actinomycetota</taxon>
        <taxon>Actinomycetes</taxon>
        <taxon>Mycobacteriales</taxon>
        <taxon>Nocardiaceae</taxon>
        <taxon>Nocardia</taxon>
    </lineage>
</organism>
<dbReference type="EMBL" id="JBIAPI010000016">
    <property type="protein sequence ID" value="MFF3228935.1"/>
    <property type="molecule type" value="Genomic_DNA"/>
</dbReference>
<feature type="domain" description="SnoaL-like" evidence="1">
    <location>
        <begin position="13"/>
        <end position="117"/>
    </location>
</feature>
<dbReference type="InterPro" id="IPR037401">
    <property type="entry name" value="SnoaL-like"/>
</dbReference>
<dbReference type="Pfam" id="PF12680">
    <property type="entry name" value="SnoaL_2"/>
    <property type="match status" value="1"/>
</dbReference>
<name>A0ABW6R889_9NOCA</name>
<reference evidence="2 3" key="1">
    <citation type="submission" date="2024-10" db="EMBL/GenBank/DDBJ databases">
        <title>The Natural Products Discovery Center: Release of the First 8490 Sequenced Strains for Exploring Actinobacteria Biosynthetic Diversity.</title>
        <authorList>
            <person name="Kalkreuter E."/>
            <person name="Kautsar S.A."/>
            <person name="Yang D."/>
            <person name="Bader C.D."/>
            <person name="Teijaro C.N."/>
            <person name="Fluegel L."/>
            <person name="Davis C.M."/>
            <person name="Simpson J.R."/>
            <person name="Lauterbach L."/>
            <person name="Steele A.D."/>
            <person name="Gui C."/>
            <person name="Meng S."/>
            <person name="Li G."/>
            <person name="Viehrig K."/>
            <person name="Ye F."/>
            <person name="Su P."/>
            <person name="Kiefer A.F."/>
            <person name="Nichols A."/>
            <person name="Cepeda A.J."/>
            <person name="Yan W."/>
            <person name="Fan B."/>
            <person name="Jiang Y."/>
            <person name="Adhikari A."/>
            <person name="Zheng C.-J."/>
            <person name="Schuster L."/>
            <person name="Cowan T.M."/>
            <person name="Smanski M.J."/>
            <person name="Chevrette M.G."/>
            <person name="De Carvalho L.P.S."/>
            <person name="Shen B."/>
        </authorList>
    </citation>
    <scope>NUCLEOTIDE SEQUENCE [LARGE SCALE GENOMIC DNA]</scope>
    <source>
        <strain evidence="2 3">NPDC003040</strain>
    </source>
</reference>
<evidence type="ECO:0000313" key="3">
    <source>
        <dbReference type="Proteomes" id="UP001601948"/>
    </source>
</evidence>
<dbReference type="SUPFAM" id="SSF54427">
    <property type="entry name" value="NTF2-like"/>
    <property type="match status" value="1"/>
</dbReference>
<dbReference type="InterPro" id="IPR032710">
    <property type="entry name" value="NTF2-like_dom_sf"/>
</dbReference>
<proteinExistence type="predicted"/>
<comment type="caution">
    <text evidence="2">The sequence shown here is derived from an EMBL/GenBank/DDBJ whole genome shotgun (WGS) entry which is preliminary data.</text>
</comment>
<accession>A0ABW6R889</accession>
<dbReference type="Proteomes" id="UP001601948">
    <property type="component" value="Unassembled WGS sequence"/>
</dbReference>
<sequence length="133" mass="14690">MSTSDKNKQLMKELFAGLAQGDGTRMNELLAEDCRWTVIGTTPLSGTNIGKEAIDNAVTAHLLGRLDGPIICIADRFIAEDDHVVIQFHGQATTTQGRPYNNTYCWVCRLSDGQIREVTEYVDTQLVMTTLLA</sequence>
<dbReference type="PANTHER" id="PTHR41252">
    <property type="entry name" value="BLR2505 PROTEIN"/>
    <property type="match status" value="1"/>
</dbReference>
<dbReference type="RefSeq" id="WP_387726125.1">
    <property type="nucleotide sequence ID" value="NZ_JBIAPI010000016.1"/>
</dbReference>
<keyword evidence="3" id="KW-1185">Reference proteome</keyword>
<evidence type="ECO:0000313" key="2">
    <source>
        <dbReference type="EMBL" id="MFF3228935.1"/>
    </source>
</evidence>
<evidence type="ECO:0000259" key="1">
    <source>
        <dbReference type="Pfam" id="PF12680"/>
    </source>
</evidence>
<dbReference type="PANTHER" id="PTHR41252:SF1">
    <property type="entry name" value="BLR2505 PROTEIN"/>
    <property type="match status" value="1"/>
</dbReference>
<dbReference type="Gene3D" id="3.10.450.50">
    <property type="match status" value="1"/>
</dbReference>